<dbReference type="Gene3D" id="3.90.226.10">
    <property type="entry name" value="2-enoyl-CoA Hydratase, Chain A, domain 1"/>
    <property type="match status" value="1"/>
</dbReference>
<keyword evidence="1" id="KW-0732">Signal</keyword>
<evidence type="ECO:0000313" key="4">
    <source>
        <dbReference type="Proteomes" id="UP001229313"/>
    </source>
</evidence>
<dbReference type="RefSeq" id="WP_309152490.1">
    <property type="nucleotide sequence ID" value="NZ_CP133568.1"/>
</dbReference>
<gene>
    <name evidence="3" type="ORF">RDV84_03665</name>
</gene>
<feature type="domain" description="Tail specific protease" evidence="2">
    <location>
        <begin position="222"/>
        <end position="473"/>
    </location>
</feature>
<evidence type="ECO:0000259" key="2">
    <source>
        <dbReference type="Pfam" id="PF03572"/>
    </source>
</evidence>
<dbReference type="Pfam" id="PF03572">
    <property type="entry name" value="Peptidase_S41"/>
    <property type="match status" value="1"/>
</dbReference>
<dbReference type="Proteomes" id="UP001229313">
    <property type="component" value="Chromosome"/>
</dbReference>
<dbReference type="PANTHER" id="PTHR32060:SF22">
    <property type="entry name" value="CARBOXYL-TERMINAL-PROCESSING PEPTIDASE 3, CHLOROPLASTIC"/>
    <property type="match status" value="1"/>
</dbReference>
<protein>
    <submittedName>
        <fullName evidence="3">S41 family peptidase</fullName>
    </submittedName>
</protein>
<evidence type="ECO:0000256" key="1">
    <source>
        <dbReference type="SAM" id="SignalP"/>
    </source>
</evidence>
<dbReference type="InterPro" id="IPR005151">
    <property type="entry name" value="Tail-specific_protease"/>
</dbReference>
<evidence type="ECO:0000313" key="3">
    <source>
        <dbReference type="EMBL" id="WMT03956.1"/>
    </source>
</evidence>
<dbReference type="PANTHER" id="PTHR32060">
    <property type="entry name" value="TAIL-SPECIFIC PROTEASE"/>
    <property type="match status" value="1"/>
</dbReference>
<organism evidence="3 4">
    <name type="scientific">Lysobacter yananisis</name>
    <dbReference type="NCBI Taxonomy" id="1003114"/>
    <lineage>
        <taxon>Bacteria</taxon>
        <taxon>Pseudomonadati</taxon>
        <taxon>Pseudomonadota</taxon>
        <taxon>Gammaproteobacteria</taxon>
        <taxon>Lysobacterales</taxon>
        <taxon>Lysobacteraceae</taxon>
        <taxon>Lysobacter</taxon>
    </lineage>
</organism>
<name>A0ABY9PCQ2_9GAMM</name>
<feature type="signal peptide" evidence="1">
    <location>
        <begin position="1"/>
        <end position="23"/>
    </location>
</feature>
<dbReference type="SUPFAM" id="SSF52096">
    <property type="entry name" value="ClpP/crotonase"/>
    <property type="match status" value="1"/>
</dbReference>
<accession>A0ABY9PCQ2</accession>
<proteinExistence type="predicted"/>
<keyword evidence="4" id="KW-1185">Reference proteome</keyword>
<sequence>MRACRLSLLVAAALAVAASPCAAAAFDPAPWRQDYAQLKQALEREYANLAWFASPQGGVDLPALDRATARALDSAENDAQAERALRDFVAGFGDGHFSFVPSLQPPAAEPVAAPPPADARRLDPAAGCAALGYDGGDARVPFSLPFESLPGFSLLDDGIAGPFRSGLMVTAQGARIGVVRLKEFSRESYPSLCLAAWADPEVVGAGAGASDAQAWRSRLRARIDEDWYGALEAQLKRLAALGARALIVDVGRNGGGDDSGDIATRLFTRKPLHSSPLLVSQSPTAAGYLDEQLDNLAQAHGFGPDAQATQALDRQTERLRAARTDAREGRCDLSWVWRERRDWNGGHCRRLVEAGSAGGPLDNLPAGAYGNARVAKRLHWPIQMDDHWGAWDGPLYVLTDARTFSAAEMFAATLRNNGVARTLGQRTGGDGCGFMLSVEPLTLQRSRLRLRMPNCVRLRSDGSDEVAGIAPDLPLPPREGENARARAQRAIAAVVADWPAQFGGAGR</sequence>
<dbReference type="EMBL" id="CP133568">
    <property type="protein sequence ID" value="WMT03956.1"/>
    <property type="molecule type" value="Genomic_DNA"/>
</dbReference>
<feature type="chain" id="PRO_5045662779" evidence="1">
    <location>
        <begin position="24"/>
        <end position="507"/>
    </location>
</feature>
<dbReference type="InterPro" id="IPR029045">
    <property type="entry name" value="ClpP/crotonase-like_dom_sf"/>
</dbReference>
<reference evidence="3 4" key="1">
    <citation type="submission" date="2023-08" db="EMBL/GenBank/DDBJ databases">
        <title>The whole genome sequence of Lysobacter yananisis.</title>
        <authorList>
            <person name="Sun H."/>
        </authorList>
    </citation>
    <scope>NUCLEOTIDE SEQUENCE [LARGE SCALE GENOMIC DNA]</scope>
    <source>
        <strain evidence="3 4">SNNU513</strain>
    </source>
</reference>